<dbReference type="Gene3D" id="1.10.10.10">
    <property type="entry name" value="Winged helix-like DNA-binding domain superfamily/Winged helix DNA-binding domain"/>
    <property type="match status" value="1"/>
</dbReference>
<dbReference type="PROSITE" id="PS50043">
    <property type="entry name" value="HTH_LUXR_2"/>
    <property type="match status" value="1"/>
</dbReference>
<evidence type="ECO:0000256" key="1">
    <source>
        <dbReference type="ARBA" id="ARBA00022553"/>
    </source>
</evidence>
<dbReference type="AlphaFoldDB" id="A0A1Y1SDT0"/>
<protein>
    <submittedName>
        <fullName evidence="9">FixJ family transcriptional regulator</fullName>
    </submittedName>
</protein>
<proteinExistence type="predicted"/>
<dbReference type="InterPro" id="IPR001789">
    <property type="entry name" value="Sig_transdc_resp-reg_receiver"/>
</dbReference>
<dbReference type="SMART" id="SM00448">
    <property type="entry name" value="REC"/>
    <property type="match status" value="1"/>
</dbReference>
<evidence type="ECO:0000256" key="6">
    <source>
        <dbReference type="PROSITE-ProRule" id="PRU00169"/>
    </source>
</evidence>
<keyword evidence="5" id="KW-0804">Transcription</keyword>
<name>A0A1Y1SDT0_9GAMM</name>
<dbReference type="GO" id="GO:0006355">
    <property type="term" value="P:regulation of DNA-templated transcription"/>
    <property type="evidence" value="ECO:0007669"/>
    <property type="project" value="InterPro"/>
</dbReference>
<dbReference type="InterPro" id="IPR016032">
    <property type="entry name" value="Sig_transdc_resp-reg_C-effctor"/>
</dbReference>
<accession>A0A1Y1SDT0</accession>
<dbReference type="Pfam" id="PF00196">
    <property type="entry name" value="GerE"/>
    <property type="match status" value="1"/>
</dbReference>
<dbReference type="PROSITE" id="PS00622">
    <property type="entry name" value="HTH_LUXR_1"/>
    <property type="match status" value="1"/>
</dbReference>
<gene>
    <name evidence="9" type="ORF">ATO7_08952</name>
</gene>
<organism evidence="9 10">
    <name type="scientific">Oceanococcus atlanticus</name>
    <dbReference type="NCBI Taxonomy" id="1317117"/>
    <lineage>
        <taxon>Bacteria</taxon>
        <taxon>Pseudomonadati</taxon>
        <taxon>Pseudomonadota</taxon>
        <taxon>Gammaproteobacteria</taxon>
        <taxon>Chromatiales</taxon>
        <taxon>Oceanococcaceae</taxon>
        <taxon>Oceanococcus</taxon>
    </lineage>
</organism>
<dbReference type="OrthoDB" id="9802186at2"/>
<dbReference type="SMART" id="SM00421">
    <property type="entry name" value="HTH_LUXR"/>
    <property type="match status" value="1"/>
</dbReference>
<dbReference type="InterPro" id="IPR000792">
    <property type="entry name" value="Tscrpt_reg_LuxR_C"/>
</dbReference>
<dbReference type="EMBL" id="AQQV01000002">
    <property type="protein sequence ID" value="ORE87156.1"/>
    <property type="molecule type" value="Genomic_DNA"/>
</dbReference>
<dbReference type="CDD" id="cd06170">
    <property type="entry name" value="LuxR_C_like"/>
    <property type="match status" value="1"/>
</dbReference>
<dbReference type="Pfam" id="PF00072">
    <property type="entry name" value="Response_reg"/>
    <property type="match status" value="1"/>
</dbReference>
<evidence type="ECO:0000256" key="2">
    <source>
        <dbReference type="ARBA" id="ARBA00023012"/>
    </source>
</evidence>
<dbReference type="GO" id="GO:0003677">
    <property type="term" value="F:DNA binding"/>
    <property type="evidence" value="ECO:0007669"/>
    <property type="project" value="UniProtKB-KW"/>
</dbReference>
<evidence type="ECO:0000256" key="5">
    <source>
        <dbReference type="ARBA" id="ARBA00023163"/>
    </source>
</evidence>
<keyword evidence="4" id="KW-0238">DNA-binding</keyword>
<dbReference type="InterPro" id="IPR011006">
    <property type="entry name" value="CheY-like_superfamily"/>
</dbReference>
<reference evidence="9 10" key="1">
    <citation type="submission" date="2013-04" db="EMBL/GenBank/DDBJ databases">
        <title>Oceanococcus atlanticus 22II-S10r2 Genome Sequencing.</title>
        <authorList>
            <person name="Lai Q."/>
            <person name="Li G."/>
            <person name="Shao Z."/>
        </authorList>
    </citation>
    <scope>NUCLEOTIDE SEQUENCE [LARGE SCALE GENOMIC DNA]</scope>
    <source>
        <strain evidence="9 10">22II-S10r2</strain>
    </source>
</reference>
<comment type="caution">
    <text evidence="9">The sequence shown here is derived from an EMBL/GenBank/DDBJ whole genome shotgun (WGS) entry which is preliminary data.</text>
</comment>
<keyword evidence="3" id="KW-0805">Transcription regulation</keyword>
<dbReference type="Proteomes" id="UP000192342">
    <property type="component" value="Unassembled WGS sequence"/>
</dbReference>
<sequence length="207" mass="23327">MIQGQVFIIDDDEAVRDATVLLMQSIGLKAVAYADAQAFLDAAHDQHPACLILDVRMPGMSGLQLAREARVRREAWPIIFVTGHGDVPMAVEAMREGAFDFLQKPFREETLIQRVQRAIEQDHNDQVAASEREEIEERIKDLTPREREILQRIVDGESNKVIAIELGISARTVELHRANVMDKMQARSLAHLLRQVLSVTTALTRPD</sequence>
<dbReference type="FunFam" id="3.40.50.2300:FF:000018">
    <property type="entry name" value="DNA-binding transcriptional regulator NtrC"/>
    <property type="match status" value="1"/>
</dbReference>
<keyword evidence="1 6" id="KW-0597">Phosphoprotein</keyword>
<dbReference type="PANTHER" id="PTHR44688">
    <property type="entry name" value="DNA-BINDING TRANSCRIPTIONAL ACTIVATOR DEVR_DOSR"/>
    <property type="match status" value="1"/>
</dbReference>
<dbReference type="PANTHER" id="PTHR44688:SF16">
    <property type="entry name" value="DNA-BINDING TRANSCRIPTIONAL ACTIVATOR DEVR_DOSR"/>
    <property type="match status" value="1"/>
</dbReference>
<dbReference type="Gene3D" id="3.40.50.2300">
    <property type="match status" value="1"/>
</dbReference>
<dbReference type="PRINTS" id="PR00038">
    <property type="entry name" value="HTHLUXR"/>
</dbReference>
<feature type="modified residue" description="4-aspartylphosphate" evidence="6">
    <location>
        <position position="54"/>
    </location>
</feature>
<evidence type="ECO:0000256" key="4">
    <source>
        <dbReference type="ARBA" id="ARBA00023125"/>
    </source>
</evidence>
<keyword evidence="2" id="KW-0902">Two-component regulatory system</keyword>
<keyword evidence="10" id="KW-1185">Reference proteome</keyword>
<dbReference type="STRING" id="1317117.ATO7_08952"/>
<feature type="domain" description="Response regulatory" evidence="8">
    <location>
        <begin position="5"/>
        <end position="119"/>
    </location>
</feature>
<evidence type="ECO:0000259" key="7">
    <source>
        <dbReference type="PROSITE" id="PS50043"/>
    </source>
</evidence>
<evidence type="ECO:0000313" key="9">
    <source>
        <dbReference type="EMBL" id="ORE87156.1"/>
    </source>
</evidence>
<dbReference type="SUPFAM" id="SSF46894">
    <property type="entry name" value="C-terminal effector domain of the bipartite response regulators"/>
    <property type="match status" value="1"/>
</dbReference>
<dbReference type="InterPro" id="IPR036388">
    <property type="entry name" value="WH-like_DNA-bd_sf"/>
</dbReference>
<evidence type="ECO:0000313" key="10">
    <source>
        <dbReference type="Proteomes" id="UP000192342"/>
    </source>
</evidence>
<dbReference type="CDD" id="cd17537">
    <property type="entry name" value="REC_FixJ"/>
    <property type="match status" value="1"/>
</dbReference>
<evidence type="ECO:0000259" key="8">
    <source>
        <dbReference type="PROSITE" id="PS50110"/>
    </source>
</evidence>
<dbReference type="GO" id="GO:0000160">
    <property type="term" value="P:phosphorelay signal transduction system"/>
    <property type="evidence" value="ECO:0007669"/>
    <property type="project" value="UniProtKB-KW"/>
</dbReference>
<dbReference type="SUPFAM" id="SSF52172">
    <property type="entry name" value="CheY-like"/>
    <property type="match status" value="1"/>
</dbReference>
<evidence type="ECO:0000256" key="3">
    <source>
        <dbReference type="ARBA" id="ARBA00023015"/>
    </source>
</evidence>
<feature type="domain" description="HTH luxR-type" evidence="7">
    <location>
        <begin position="135"/>
        <end position="200"/>
    </location>
</feature>
<dbReference type="PROSITE" id="PS50110">
    <property type="entry name" value="RESPONSE_REGULATORY"/>
    <property type="match status" value="1"/>
</dbReference>